<sequence length="60" mass="7312">MVNIIAIQCPICRFKRIDKLIKWDDNYEIYVCNRCNLLFTFPLPTDEELTKYYQGFLFQI</sequence>
<comment type="caution">
    <text evidence="1">The sequence shown here is derived from an EMBL/GenBank/DDBJ whole genome shotgun (WGS) entry which is preliminary data.</text>
</comment>
<reference evidence="1" key="1">
    <citation type="journal article" date="2014" name="Front. Microbiol.">
        <title>High frequency of phylogenetically diverse reductive dehalogenase-homologous genes in deep subseafloor sedimentary metagenomes.</title>
        <authorList>
            <person name="Kawai M."/>
            <person name="Futagami T."/>
            <person name="Toyoda A."/>
            <person name="Takaki Y."/>
            <person name="Nishi S."/>
            <person name="Hori S."/>
            <person name="Arai W."/>
            <person name="Tsubouchi T."/>
            <person name="Morono Y."/>
            <person name="Uchiyama I."/>
            <person name="Ito T."/>
            <person name="Fujiyama A."/>
            <person name="Inagaki F."/>
            <person name="Takami H."/>
        </authorList>
    </citation>
    <scope>NUCLEOTIDE SEQUENCE</scope>
    <source>
        <strain evidence="1">Expedition CK06-06</strain>
    </source>
</reference>
<proteinExistence type="predicted"/>
<dbReference type="AlphaFoldDB" id="X1DMW2"/>
<name>X1DMW2_9ZZZZ</name>
<protein>
    <submittedName>
        <fullName evidence="1">Uncharacterized protein</fullName>
    </submittedName>
</protein>
<evidence type="ECO:0000313" key="1">
    <source>
        <dbReference type="EMBL" id="GAH09580.1"/>
    </source>
</evidence>
<gene>
    <name evidence="1" type="ORF">S01H4_57745</name>
</gene>
<accession>X1DMW2</accession>
<organism evidence="1">
    <name type="scientific">marine sediment metagenome</name>
    <dbReference type="NCBI Taxonomy" id="412755"/>
    <lineage>
        <taxon>unclassified sequences</taxon>
        <taxon>metagenomes</taxon>
        <taxon>ecological metagenomes</taxon>
    </lineage>
</organism>
<dbReference type="EMBL" id="BART01033643">
    <property type="protein sequence ID" value="GAH09580.1"/>
    <property type="molecule type" value="Genomic_DNA"/>
</dbReference>